<name>A0ABP8NPA5_9BACT</name>
<dbReference type="SUPFAM" id="SSF160379">
    <property type="entry name" value="SP0830-like"/>
    <property type="match status" value="1"/>
</dbReference>
<proteinExistence type="predicted"/>
<keyword evidence="2" id="KW-1185">Reference proteome</keyword>
<dbReference type="Proteomes" id="UP001500067">
    <property type="component" value="Unassembled WGS sequence"/>
</dbReference>
<reference evidence="2" key="1">
    <citation type="journal article" date="2019" name="Int. J. Syst. Evol. Microbiol.">
        <title>The Global Catalogue of Microorganisms (GCM) 10K type strain sequencing project: providing services to taxonomists for standard genome sequencing and annotation.</title>
        <authorList>
            <consortium name="The Broad Institute Genomics Platform"/>
            <consortium name="The Broad Institute Genome Sequencing Center for Infectious Disease"/>
            <person name="Wu L."/>
            <person name="Ma J."/>
        </authorList>
    </citation>
    <scope>NUCLEOTIDE SEQUENCE [LARGE SCALE GENOMIC DNA]</scope>
    <source>
        <strain evidence="2">JCM 32105</strain>
    </source>
</reference>
<accession>A0ABP8NPA5</accession>
<protein>
    <submittedName>
        <fullName evidence="1">DUF1697 domain-containing protein</fullName>
    </submittedName>
</protein>
<dbReference type="Gene3D" id="3.30.70.1280">
    <property type="entry name" value="SP0830-like domains"/>
    <property type="match status" value="1"/>
</dbReference>
<dbReference type="PIRSF" id="PIRSF008502">
    <property type="entry name" value="UCP008502"/>
    <property type="match status" value="1"/>
</dbReference>
<sequence>MTRYIAFLRAINVGGRTVKMEDLRQHFAMPGLKNISTYIQSGNVIFEHSSTDVPALTAKIEARMLKTLGYEVKTFLKTPPELQAIVADTPFKDIPADMAQHVSFLSAVPAKEAVEQLLQFQNENEQFHIVGTDVYILVKKGAYGMTKFSNNFLEKKLKVAATTRNWATISKLAQI</sequence>
<evidence type="ECO:0000313" key="1">
    <source>
        <dbReference type="EMBL" id="GAA4469127.1"/>
    </source>
</evidence>
<dbReference type="Pfam" id="PF08002">
    <property type="entry name" value="DUF1697"/>
    <property type="match status" value="1"/>
</dbReference>
<organism evidence="1 2">
    <name type="scientific">Nemorincola caseinilytica</name>
    <dbReference type="NCBI Taxonomy" id="2054315"/>
    <lineage>
        <taxon>Bacteria</taxon>
        <taxon>Pseudomonadati</taxon>
        <taxon>Bacteroidota</taxon>
        <taxon>Chitinophagia</taxon>
        <taxon>Chitinophagales</taxon>
        <taxon>Chitinophagaceae</taxon>
        <taxon>Nemorincola</taxon>
    </lineage>
</organism>
<dbReference type="PANTHER" id="PTHR36439">
    <property type="entry name" value="BLL4334 PROTEIN"/>
    <property type="match status" value="1"/>
</dbReference>
<dbReference type="EMBL" id="BAABFA010000023">
    <property type="protein sequence ID" value="GAA4469127.1"/>
    <property type="molecule type" value="Genomic_DNA"/>
</dbReference>
<dbReference type="Gene3D" id="3.30.70.1260">
    <property type="entry name" value="bacterial protein sp0830 like"/>
    <property type="match status" value="1"/>
</dbReference>
<dbReference type="InterPro" id="IPR012545">
    <property type="entry name" value="DUF1697"/>
</dbReference>
<gene>
    <name evidence="1" type="ORF">GCM10023093_27990</name>
</gene>
<evidence type="ECO:0000313" key="2">
    <source>
        <dbReference type="Proteomes" id="UP001500067"/>
    </source>
</evidence>
<comment type="caution">
    <text evidence="1">The sequence shown here is derived from an EMBL/GenBank/DDBJ whole genome shotgun (WGS) entry which is preliminary data.</text>
</comment>
<dbReference type="PANTHER" id="PTHR36439:SF1">
    <property type="entry name" value="DUF1697 DOMAIN-CONTAINING PROTEIN"/>
    <property type="match status" value="1"/>
</dbReference>